<evidence type="ECO:0000256" key="11">
    <source>
        <dbReference type="ARBA" id="ARBA00023136"/>
    </source>
</evidence>
<sequence>MVLVSAIGSARSEDQRVHPGCPSNHAPQYYCCTSGDGKSELFTRYQRPQGGDYESYYADAWKLERRVNFPEVLYTPSTPDFTYDNPDHICRIQTILRSDGATHQTLQCASDHELHDGIEHNASLAKDSRDFNVFWTSTSNPRNNNASFPIGATCVSLMLGRDTVDEAAKKNCFTLPAKSESHIKSFSDCPLLLTYLFYGVWAVGMMLWLLARVVVGYSSAVESPKRPERKMTITVFEGYNLSTVNLLEDRAGPPTPILTSEEEEAAQPTINMSDDLFASAQDILQIGYRNSAIGTFLYKYFVVATVWLFVMALVLILDNNNKLGIRLFDKEHMSLVIFLAVWLLSLVWLVFIAIYSASLRNLFRLPTKNLAKADYVYMFKSETSSSKAFLTSQNDFLQSDLSKTSRFLANVERKLFPNRQHGYSETVRVHRTKMGLCYVEFQYLRFSFMDEYNRFMPGTIAKTVTGMSFAHIHADAMASDGLSLDDIVMRRNVVGSNELSVTMPTKVESIYEEVLGATSWRFFYIYQLLCYYIWYYYASWGVALANTIIIVFAAVVNIVSKRQMLRSIVQMAKYNGGVSVKRDGGVWQVIKAVDLVPGDIVRVASNWQVPADLVVFHGPSLSVSEASLTGESMPVQKFPIPADVQDVYVAESVAAKKYTLYAGTTTLSSTGDVHREEEVLAIVQATGAHTVRGQLLQSILYPLPLRFKFYQHMKLLVLLLFLYGLLAAFLAIHFLATNDGLHNTLVAFVYGIFMLSAVLSPLIPVVMTMGQVNVTRRLRKNYDVMSLDPQRVTMAGKVRVFCFDKTGTITKEGLTYRGCLPISATSIEPLFDEEMRFPGHLSTMFSYALASCHSLGVLNGDGLSGSEVERCMFEVTGWKLVQQQDGPSGAPRTLVMSPDEQDGFEILKHFEFDHERMSMSVVVEHVRTQKRFVFTKGSHEQLREMCVSDTLPADLESKADAMACQHGCYVLGMGYRDVSNLSSGQFTRLLTQRHLAEERLTFVGLVLFQNQVKEDSKEVIERLREADIRCIMITGDNALTECHVARQCGMVSPGCPVVLGDIVAQGKYESKALVWRDVDTGLEYTTKDVLGMVDSTTSNVELAVTMRAFEFLLKMEQIRELLFHIRIFSRMTPTAKVECVAQHMARGAITGMCGDGGNDCGALRVAHVGVALSRATQARDLHQTPPSSDFATDASLVAPFTSKNASLLCVIHLIREGRGALATSFACIKFLVIYGLIGSSLRYIMYRNSVFMAQWAFIFCDGAVLVGLSHMMTLAKPAQSIKLNHQRPTSSLMGFSTICSVAGQVFVHSLFLRMGLRHLRTRSWYCPFSPDNVDLIKWWLLEDTHLGSLLFFLVAPQQMISAVAFSSLGSHFRVPLWRNAAVLLYFLLLLSFMAFLLLSPPSRLTDFFRVASSTNVIGLPDVPMPFDFRAEIALMVLGNMAAAVLFEAVGMLGPHVSAQAIPQGQAAAPTLKALNDKSDDRVTSTSPLTAWPTYVAVAVSLSTMEKDLQNLLCGGRCTSRTAVAPLERLKILFQYNGVWQSLRKIGVEEGLRGYFRGNGANCARVFPYTAIQFAVFERMKPLLMAEGETTLSPLRKLFGGATAGVASVIVTYPLDFVRARLTVQGGLSSAQYTGIVDALRGIYRHEGLIAMYRGVSPTILGVTPYVGLNFMVFETLRATAPLDANGRPDAMYLLGCGACGQTAAYPMDLLRRRFQLSSMSASGHGAYTSTLGGLRTIVREEGFGGLYKGLWPNFIKVVPSIAIMFTTNELFNRLREDTA</sequence>
<dbReference type="PANTHER" id="PTHR45630">
    <property type="entry name" value="CATION-TRANSPORTING ATPASE-RELATED"/>
    <property type="match status" value="1"/>
</dbReference>
<dbReference type="Gene3D" id="1.20.1110.10">
    <property type="entry name" value="Calcium-transporting ATPase, transmembrane domain"/>
    <property type="match status" value="1"/>
</dbReference>
<dbReference type="Pfam" id="PF00122">
    <property type="entry name" value="E1-E2_ATPase"/>
    <property type="match status" value="1"/>
</dbReference>
<keyword evidence="8" id="KW-0460">Magnesium</keyword>
<evidence type="ECO:0000259" key="14">
    <source>
        <dbReference type="Pfam" id="PF00122"/>
    </source>
</evidence>
<dbReference type="PROSITE" id="PS00154">
    <property type="entry name" value="ATPASE_E1_E2"/>
    <property type="match status" value="1"/>
</dbReference>
<dbReference type="Proteomes" id="UP001146120">
    <property type="component" value="Unassembled WGS sequence"/>
</dbReference>
<feature type="repeat" description="Solcar" evidence="12">
    <location>
        <begin position="1505"/>
        <end position="1582"/>
    </location>
</feature>
<dbReference type="GO" id="GO:0046872">
    <property type="term" value="F:metal ion binding"/>
    <property type="evidence" value="ECO:0007669"/>
    <property type="project" value="UniProtKB-KW"/>
</dbReference>
<dbReference type="InterPro" id="IPR002067">
    <property type="entry name" value="MCP"/>
</dbReference>
<feature type="transmembrane region" description="Helical" evidence="13">
    <location>
        <begin position="715"/>
        <end position="736"/>
    </location>
</feature>
<dbReference type="GO" id="GO:0016020">
    <property type="term" value="C:membrane"/>
    <property type="evidence" value="ECO:0007669"/>
    <property type="project" value="UniProtKB-SubCell"/>
</dbReference>
<dbReference type="InterPro" id="IPR023214">
    <property type="entry name" value="HAD_sf"/>
</dbReference>
<keyword evidence="6" id="KW-0547">Nucleotide-binding</keyword>
<dbReference type="PROSITE" id="PS50920">
    <property type="entry name" value="SOLCAR"/>
    <property type="match status" value="3"/>
</dbReference>
<dbReference type="InterPro" id="IPR018108">
    <property type="entry name" value="MCP_transmembrane"/>
</dbReference>
<keyword evidence="10 13" id="KW-1133">Transmembrane helix</keyword>
<dbReference type="InterPro" id="IPR018303">
    <property type="entry name" value="ATPase_P-typ_P_site"/>
</dbReference>
<organism evidence="15 16">
    <name type="scientific">Lagenidium giganteum</name>
    <dbReference type="NCBI Taxonomy" id="4803"/>
    <lineage>
        <taxon>Eukaryota</taxon>
        <taxon>Sar</taxon>
        <taxon>Stramenopiles</taxon>
        <taxon>Oomycota</taxon>
        <taxon>Peronosporomycetes</taxon>
        <taxon>Pythiales</taxon>
        <taxon>Pythiaceae</taxon>
    </lineage>
</organism>
<evidence type="ECO:0000313" key="16">
    <source>
        <dbReference type="Proteomes" id="UP001146120"/>
    </source>
</evidence>
<feature type="transmembrane region" description="Helical" evidence="13">
    <location>
        <begin position="1292"/>
        <end position="1312"/>
    </location>
</feature>
<reference evidence="15" key="1">
    <citation type="submission" date="2022-11" db="EMBL/GenBank/DDBJ databases">
        <authorList>
            <person name="Morgan W.R."/>
            <person name="Tartar A."/>
        </authorList>
    </citation>
    <scope>NUCLEOTIDE SEQUENCE</scope>
    <source>
        <strain evidence="15">ARSEF 373</strain>
    </source>
</reference>
<gene>
    <name evidence="15" type="ORF">N0F65_000890</name>
</gene>
<dbReference type="NCBIfam" id="TIGR01657">
    <property type="entry name" value="P-ATPase-V"/>
    <property type="match status" value="1"/>
</dbReference>
<keyword evidence="16" id="KW-1185">Reference proteome</keyword>
<dbReference type="SFLD" id="SFLDS00003">
    <property type="entry name" value="Haloacid_Dehalogenase"/>
    <property type="match status" value="1"/>
</dbReference>
<dbReference type="Pfam" id="PF00153">
    <property type="entry name" value="Mito_carr"/>
    <property type="match status" value="3"/>
</dbReference>
<dbReference type="InterPro" id="IPR036412">
    <property type="entry name" value="HAD-like_sf"/>
</dbReference>
<evidence type="ECO:0000256" key="10">
    <source>
        <dbReference type="ARBA" id="ARBA00022989"/>
    </source>
</evidence>
<evidence type="ECO:0000256" key="6">
    <source>
        <dbReference type="ARBA" id="ARBA00022741"/>
    </source>
</evidence>
<evidence type="ECO:0000256" key="8">
    <source>
        <dbReference type="ARBA" id="ARBA00022842"/>
    </source>
</evidence>
<accession>A0AAV2YXB9</accession>
<feature type="transmembrane region" description="Helical" evidence="13">
    <location>
        <begin position="1380"/>
        <end position="1398"/>
    </location>
</feature>
<feature type="transmembrane region" description="Helical" evidence="13">
    <location>
        <begin position="514"/>
        <end position="534"/>
    </location>
</feature>
<dbReference type="Gene3D" id="3.40.1110.10">
    <property type="entry name" value="Calcium-transporting ATPase, cytoplasmic domain N"/>
    <property type="match status" value="1"/>
</dbReference>
<keyword evidence="9" id="KW-1278">Translocase</keyword>
<dbReference type="InterPro" id="IPR044492">
    <property type="entry name" value="P_typ_ATPase_HD_dom"/>
</dbReference>
<dbReference type="EMBL" id="DAKRPA010000078">
    <property type="protein sequence ID" value="DAZ99712.1"/>
    <property type="molecule type" value="Genomic_DNA"/>
</dbReference>
<dbReference type="SUPFAM" id="SSF81660">
    <property type="entry name" value="Metal cation-transporting ATPase, ATP-binding domain N"/>
    <property type="match status" value="1"/>
</dbReference>
<keyword evidence="2" id="KW-0813">Transport</keyword>
<dbReference type="InterPro" id="IPR023299">
    <property type="entry name" value="ATPase_P-typ_cyto_dom_N"/>
</dbReference>
<keyword evidence="5" id="KW-0677">Repeat</keyword>
<feature type="repeat" description="Solcar" evidence="12">
    <location>
        <begin position="1591"/>
        <end position="1679"/>
    </location>
</feature>
<comment type="caution">
    <text evidence="15">The sequence shown here is derived from an EMBL/GenBank/DDBJ whole genome shotgun (WGS) entry which is preliminary data.</text>
</comment>
<evidence type="ECO:0000256" key="12">
    <source>
        <dbReference type="PROSITE-ProRule" id="PRU00282"/>
    </source>
</evidence>
<evidence type="ECO:0000256" key="9">
    <source>
        <dbReference type="ARBA" id="ARBA00022967"/>
    </source>
</evidence>
<evidence type="ECO:0000256" key="4">
    <source>
        <dbReference type="ARBA" id="ARBA00022723"/>
    </source>
</evidence>
<keyword evidence="7" id="KW-0067">ATP-binding</keyword>
<dbReference type="Gene3D" id="2.70.150.10">
    <property type="entry name" value="Calcium-transporting ATPase, cytoplasmic transduction domain A"/>
    <property type="match status" value="1"/>
</dbReference>
<evidence type="ECO:0000256" key="1">
    <source>
        <dbReference type="ARBA" id="ARBA00004141"/>
    </source>
</evidence>
<evidence type="ECO:0000256" key="7">
    <source>
        <dbReference type="ARBA" id="ARBA00022840"/>
    </source>
</evidence>
<feature type="transmembrane region" description="Helical" evidence="13">
    <location>
        <begin position="337"/>
        <end position="358"/>
    </location>
</feature>
<feature type="transmembrane region" description="Helical" evidence="13">
    <location>
        <begin position="1349"/>
        <end position="1368"/>
    </location>
</feature>
<keyword evidence="4" id="KW-0479">Metal-binding</keyword>
<feature type="transmembrane region" description="Helical" evidence="13">
    <location>
        <begin position="297"/>
        <end position="317"/>
    </location>
</feature>
<proteinExistence type="predicted"/>
<evidence type="ECO:0000256" key="3">
    <source>
        <dbReference type="ARBA" id="ARBA00022692"/>
    </source>
</evidence>
<comment type="subcellular location">
    <subcellularLocation>
        <location evidence="1">Membrane</location>
        <topology evidence="1">Multi-pass membrane protein</topology>
    </subcellularLocation>
</comment>
<feature type="transmembrane region" description="Helical" evidence="13">
    <location>
        <begin position="540"/>
        <end position="559"/>
    </location>
</feature>
<dbReference type="InterPro" id="IPR059000">
    <property type="entry name" value="ATPase_P-type_domA"/>
</dbReference>
<reference evidence="15" key="2">
    <citation type="journal article" date="2023" name="Microbiol Resour">
        <title>Decontamination and Annotation of the Draft Genome Sequence of the Oomycete Lagenidium giganteum ARSEF 373.</title>
        <authorList>
            <person name="Morgan W.R."/>
            <person name="Tartar A."/>
        </authorList>
    </citation>
    <scope>NUCLEOTIDE SEQUENCE</scope>
    <source>
        <strain evidence="15">ARSEF 373</strain>
    </source>
</reference>
<evidence type="ECO:0000256" key="13">
    <source>
        <dbReference type="SAM" id="Phobius"/>
    </source>
</evidence>
<feature type="transmembrane region" description="Helical" evidence="13">
    <location>
        <begin position="195"/>
        <end position="221"/>
    </location>
</feature>
<feature type="repeat" description="Solcar" evidence="12">
    <location>
        <begin position="1691"/>
        <end position="1774"/>
    </location>
</feature>
<dbReference type="InterPro" id="IPR023298">
    <property type="entry name" value="ATPase_P-typ_TM_dom_sf"/>
</dbReference>
<dbReference type="Gene3D" id="3.40.50.1000">
    <property type="entry name" value="HAD superfamily/HAD-like"/>
    <property type="match status" value="2"/>
</dbReference>
<dbReference type="InterPro" id="IPR006544">
    <property type="entry name" value="P-type_TPase_V"/>
</dbReference>
<name>A0AAV2YXB9_9STRA</name>
<dbReference type="PANTHER" id="PTHR45630:SF11">
    <property type="entry name" value="CATION-TRANSPORTING P-TYPE ATPASE N-TERMINAL DOMAIN-CONTAINING PROTEIN"/>
    <property type="match status" value="1"/>
</dbReference>
<feature type="transmembrane region" description="Helical" evidence="13">
    <location>
        <begin position="748"/>
        <end position="770"/>
    </location>
</feature>
<evidence type="ECO:0000256" key="5">
    <source>
        <dbReference type="ARBA" id="ARBA00022737"/>
    </source>
</evidence>
<dbReference type="GO" id="GO:0019829">
    <property type="term" value="F:ATPase-coupled monoatomic cation transmembrane transporter activity"/>
    <property type="evidence" value="ECO:0007669"/>
    <property type="project" value="TreeGrafter"/>
</dbReference>
<dbReference type="Pfam" id="PF13246">
    <property type="entry name" value="Cation_ATPase"/>
    <property type="match status" value="1"/>
</dbReference>
<dbReference type="SFLD" id="SFLDG00002">
    <property type="entry name" value="C1.7:_P-type_atpase_like"/>
    <property type="match status" value="1"/>
</dbReference>
<dbReference type="Gene3D" id="1.50.40.10">
    <property type="entry name" value="Mitochondrial carrier domain"/>
    <property type="match status" value="1"/>
</dbReference>
<dbReference type="GO" id="GO:0005524">
    <property type="term" value="F:ATP binding"/>
    <property type="evidence" value="ECO:0007669"/>
    <property type="project" value="UniProtKB-KW"/>
</dbReference>
<feature type="domain" description="P-type ATPase A" evidence="14">
    <location>
        <begin position="579"/>
        <end position="698"/>
    </location>
</feature>
<dbReference type="InterPro" id="IPR023395">
    <property type="entry name" value="MCP_dom_sf"/>
</dbReference>
<evidence type="ECO:0000313" key="15">
    <source>
        <dbReference type="EMBL" id="DAZ99712.1"/>
    </source>
</evidence>
<dbReference type="PRINTS" id="PR00926">
    <property type="entry name" value="MITOCARRIER"/>
</dbReference>
<dbReference type="SUPFAM" id="SSF81665">
    <property type="entry name" value="Calcium ATPase, transmembrane domain M"/>
    <property type="match status" value="1"/>
</dbReference>
<keyword evidence="3 12" id="KW-0812">Transmembrane</keyword>
<dbReference type="SUPFAM" id="SSF81653">
    <property type="entry name" value="Calcium ATPase, transduction domain A"/>
    <property type="match status" value="1"/>
</dbReference>
<protein>
    <recommendedName>
        <fullName evidence="14">P-type ATPase A domain-containing protein</fullName>
    </recommendedName>
</protein>
<evidence type="ECO:0000256" key="2">
    <source>
        <dbReference type="ARBA" id="ARBA00022448"/>
    </source>
</evidence>
<feature type="transmembrane region" description="Helical" evidence="13">
    <location>
        <begin position="1221"/>
        <end position="1245"/>
    </location>
</feature>
<dbReference type="SUPFAM" id="SSF56784">
    <property type="entry name" value="HAD-like"/>
    <property type="match status" value="1"/>
</dbReference>
<dbReference type="InterPro" id="IPR008250">
    <property type="entry name" value="ATPase_P-typ_transduc_dom_A_sf"/>
</dbReference>
<dbReference type="PROSITE" id="PS01229">
    <property type="entry name" value="COF_2"/>
    <property type="match status" value="1"/>
</dbReference>
<dbReference type="SFLD" id="SFLDF00027">
    <property type="entry name" value="p-type_atpase"/>
    <property type="match status" value="1"/>
</dbReference>
<feature type="transmembrane region" description="Helical" evidence="13">
    <location>
        <begin position="1251"/>
        <end position="1271"/>
    </location>
</feature>
<dbReference type="GO" id="GO:0140358">
    <property type="term" value="F:P-type transmembrane transporter activity"/>
    <property type="evidence" value="ECO:0007669"/>
    <property type="project" value="InterPro"/>
</dbReference>
<dbReference type="SUPFAM" id="SSF103506">
    <property type="entry name" value="Mitochondrial carrier"/>
    <property type="match status" value="1"/>
</dbReference>
<keyword evidence="11 12" id="KW-0472">Membrane</keyword>